<evidence type="ECO:0000259" key="3">
    <source>
        <dbReference type="Pfam" id="PF08334"/>
    </source>
</evidence>
<comment type="caution">
    <text evidence="4">The sequence shown here is derived from an EMBL/GenBank/DDBJ whole genome shotgun (WGS) entry which is preliminary data.</text>
</comment>
<dbReference type="GO" id="GO:0015627">
    <property type="term" value="C:type II protein secretion system complex"/>
    <property type="evidence" value="ECO:0007669"/>
    <property type="project" value="InterPro"/>
</dbReference>
<sequence>MSHRRPHAMSPVTLRPAQLRARSARAARAGFTLLELLLVLAILVVLGGIVGTNLLGAKSDADINATQVQLNSLKDSITLYKIKTNTLPDSLEQLKDGPSDSAKKAKWVGPIIETVPVDAWGNDFDFSAKGNEFEIRSGGLDGQMNTEDDIIVEGR</sequence>
<keyword evidence="2" id="KW-0472">Membrane</keyword>
<dbReference type="PRINTS" id="PR00813">
    <property type="entry name" value="BCTERIALGSPG"/>
</dbReference>
<evidence type="ECO:0000313" key="4">
    <source>
        <dbReference type="EMBL" id="TWU19769.1"/>
    </source>
</evidence>
<organism evidence="4 5">
    <name type="scientific">Allorhodopirellula heiligendammensis</name>
    <dbReference type="NCBI Taxonomy" id="2714739"/>
    <lineage>
        <taxon>Bacteria</taxon>
        <taxon>Pseudomonadati</taxon>
        <taxon>Planctomycetota</taxon>
        <taxon>Planctomycetia</taxon>
        <taxon>Pirellulales</taxon>
        <taxon>Pirellulaceae</taxon>
        <taxon>Allorhodopirellula</taxon>
    </lineage>
</organism>
<dbReference type="PROSITE" id="PS00409">
    <property type="entry name" value="PROKAR_NTER_METHYL"/>
    <property type="match status" value="1"/>
</dbReference>
<dbReference type="NCBIfam" id="TIGR02532">
    <property type="entry name" value="IV_pilin_GFxxxE"/>
    <property type="match status" value="1"/>
</dbReference>
<dbReference type="Pfam" id="PF07963">
    <property type="entry name" value="N_methyl"/>
    <property type="match status" value="1"/>
</dbReference>
<dbReference type="InterPro" id="IPR012902">
    <property type="entry name" value="N_methyl_site"/>
</dbReference>
<keyword evidence="5" id="KW-1185">Reference proteome</keyword>
<evidence type="ECO:0000313" key="5">
    <source>
        <dbReference type="Proteomes" id="UP000319908"/>
    </source>
</evidence>
<dbReference type="InterPro" id="IPR045584">
    <property type="entry name" value="Pilin-like"/>
</dbReference>
<dbReference type="SUPFAM" id="SSF54523">
    <property type="entry name" value="Pili subunits"/>
    <property type="match status" value="1"/>
</dbReference>
<evidence type="ECO:0000256" key="2">
    <source>
        <dbReference type="SAM" id="Phobius"/>
    </source>
</evidence>
<dbReference type="AlphaFoldDB" id="A0A5C6CAG2"/>
<dbReference type="OrthoDB" id="9795612at2"/>
<keyword evidence="2" id="KW-0812">Transmembrane</keyword>
<dbReference type="EMBL" id="SJPU01000001">
    <property type="protein sequence ID" value="TWU19769.1"/>
    <property type="molecule type" value="Genomic_DNA"/>
</dbReference>
<feature type="domain" description="Type II secretion system protein GspG C-terminal" evidence="3">
    <location>
        <begin position="53"/>
        <end position="149"/>
    </location>
</feature>
<reference evidence="4 5" key="1">
    <citation type="journal article" date="2020" name="Antonie Van Leeuwenhoek">
        <title>Rhodopirellula heiligendammensis sp. nov., Rhodopirellula pilleata sp. nov., and Rhodopirellula solitaria sp. nov. isolated from natural or artificial marine surfaces in Northern Germany and California, USA, and emended description of the genus Rhodopirellula.</title>
        <authorList>
            <person name="Kallscheuer N."/>
            <person name="Wiegand S."/>
            <person name="Jogler M."/>
            <person name="Boedeker C."/>
            <person name="Peeters S.H."/>
            <person name="Rast P."/>
            <person name="Heuer A."/>
            <person name="Jetten M.S.M."/>
            <person name="Rohde M."/>
            <person name="Jogler C."/>
        </authorList>
    </citation>
    <scope>NUCLEOTIDE SEQUENCE [LARGE SCALE GENOMIC DNA]</scope>
    <source>
        <strain evidence="4 5">Poly21</strain>
    </source>
</reference>
<evidence type="ECO:0000256" key="1">
    <source>
        <dbReference type="ARBA" id="ARBA00022481"/>
    </source>
</evidence>
<dbReference type="RefSeq" id="WP_146406516.1">
    <property type="nucleotide sequence ID" value="NZ_SJPU01000001.1"/>
</dbReference>
<gene>
    <name evidence="4" type="primary">epsG</name>
    <name evidence="4" type="ORF">Poly21_19470</name>
</gene>
<dbReference type="GO" id="GO:0015628">
    <property type="term" value="P:protein secretion by the type II secretion system"/>
    <property type="evidence" value="ECO:0007669"/>
    <property type="project" value="InterPro"/>
</dbReference>
<dbReference type="Proteomes" id="UP000319908">
    <property type="component" value="Unassembled WGS sequence"/>
</dbReference>
<feature type="transmembrane region" description="Helical" evidence="2">
    <location>
        <begin position="29"/>
        <end position="50"/>
    </location>
</feature>
<name>A0A5C6CAG2_9BACT</name>
<dbReference type="InterPro" id="IPR000983">
    <property type="entry name" value="Bac_GSPG_pilin"/>
</dbReference>
<accession>A0A5C6CAG2</accession>
<dbReference type="InterPro" id="IPR013545">
    <property type="entry name" value="T2SS_protein-GspG_C"/>
</dbReference>
<keyword evidence="2" id="KW-1133">Transmembrane helix</keyword>
<dbReference type="Gene3D" id="3.30.700.10">
    <property type="entry name" value="Glycoprotein, Type 4 Pilin"/>
    <property type="match status" value="1"/>
</dbReference>
<dbReference type="Pfam" id="PF08334">
    <property type="entry name" value="T2SSG"/>
    <property type="match status" value="1"/>
</dbReference>
<proteinExistence type="predicted"/>
<keyword evidence="1" id="KW-0488">Methylation</keyword>
<protein>
    <submittedName>
        <fullName evidence="4">Type II secretion system protein G</fullName>
    </submittedName>
</protein>